<reference evidence="9" key="1">
    <citation type="submission" date="2019-06" db="EMBL/GenBank/DDBJ databases">
        <title>Gordonia isolated from sludge of a wastewater treatment plant.</title>
        <authorList>
            <person name="Tamura T."/>
            <person name="Aoyama K."/>
            <person name="Kang Y."/>
            <person name="Saito S."/>
            <person name="Akiyama N."/>
            <person name="Yazawa K."/>
            <person name="Gonoi T."/>
            <person name="Mikami Y."/>
        </authorList>
    </citation>
    <scope>NUCLEOTIDE SEQUENCE [LARGE SCALE GENOMIC DNA]</scope>
    <source>
        <strain evidence="9">NBRC 107697</strain>
    </source>
</reference>
<dbReference type="PANTHER" id="PTHR11138:SF5">
    <property type="entry name" value="METHIONYL-TRNA FORMYLTRANSFERASE, MITOCHONDRIAL"/>
    <property type="match status" value="1"/>
</dbReference>
<dbReference type="HAMAP" id="MF_00182">
    <property type="entry name" value="Formyl_trans"/>
    <property type="match status" value="1"/>
</dbReference>
<feature type="domain" description="Formyl transferase N-terminal" evidence="6">
    <location>
        <begin position="2"/>
        <end position="185"/>
    </location>
</feature>
<dbReference type="PANTHER" id="PTHR11138">
    <property type="entry name" value="METHIONYL-TRNA FORMYLTRANSFERASE"/>
    <property type="match status" value="1"/>
</dbReference>
<keyword evidence="4 5" id="KW-0648">Protein biosynthesis</keyword>
<evidence type="ECO:0000313" key="8">
    <source>
        <dbReference type="EMBL" id="GED97911.1"/>
    </source>
</evidence>
<dbReference type="OrthoDB" id="9802815at2"/>
<dbReference type="RefSeq" id="WP_161927168.1">
    <property type="nucleotide sequence ID" value="NZ_BJOU01000001.1"/>
</dbReference>
<dbReference type="Pfam" id="PF00551">
    <property type="entry name" value="Formyl_trans_N"/>
    <property type="match status" value="1"/>
</dbReference>
<dbReference type="AlphaFoldDB" id="A0A7I9UYL6"/>
<accession>A0A7I9UYL6</accession>
<comment type="caution">
    <text evidence="8">The sequence shown here is derived from an EMBL/GenBank/DDBJ whole genome shotgun (WGS) entry which is preliminary data.</text>
</comment>
<dbReference type="CDD" id="cd08704">
    <property type="entry name" value="Met_tRNA_FMT_C"/>
    <property type="match status" value="1"/>
</dbReference>
<keyword evidence="3 5" id="KW-0808">Transferase</keyword>
<dbReference type="InterPro" id="IPR005794">
    <property type="entry name" value="Fmt"/>
</dbReference>
<dbReference type="Gene3D" id="3.40.50.12230">
    <property type="match status" value="1"/>
</dbReference>
<feature type="domain" description="Formyl transferase C-terminal" evidence="7">
    <location>
        <begin position="209"/>
        <end position="314"/>
    </location>
</feature>
<name>A0A7I9UYL6_9ACTN</name>
<dbReference type="CDD" id="cd08646">
    <property type="entry name" value="FMT_core_Met-tRNA-FMT_N"/>
    <property type="match status" value="1"/>
</dbReference>
<evidence type="ECO:0000256" key="3">
    <source>
        <dbReference type="ARBA" id="ARBA00022679"/>
    </source>
</evidence>
<dbReference type="SUPFAM" id="SSF50486">
    <property type="entry name" value="FMT C-terminal domain-like"/>
    <property type="match status" value="1"/>
</dbReference>
<evidence type="ECO:0000259" key="7">
    <source>
        <dbReference type="Pfam" id="PF02911"/>
    </source>
</evidence>
<dbReference type="InterPro" id="IPR036477">
    <property type="entry name" value="Formyl_transf_N_sf"/>
</dbReference>
<evidence type="ECO:0000256" key="5">
    <source>
        <dbReference type="HAMAP-Rule" id="MF_00182"/>
    </source>
</evidence>
<evidence type="ECO:0000313" key="9">
    <source>
        <dbReference type="Proteomes" id="UP000444980"/>
    </source>
</evidence>
<comment type="catalytic activity">
    <reaction evidence="5">
        <text>L-methionyl-tRNA(fMet) + (6R)-10-formyltetrahydrofolate = N-formyl-L-methionyl-tRNA(fMet) + (6S)-5,6,7,8-tetrahydrofolate + H(+)</text>
        <dbReference type="Rhea" id="RHEA:24380"/>
        <dbReference type="Rhea" id="RHEA-COMP:9952"/>
        <dbReference type="Rhea" id="RHEA-COMP:9953"/>
        <dbReference type="ChEBI" id="CHEBI:15378"/>
        <dbReference type="ChEBI" id="CHEBI:57453"/>
        <dbReference type="ChEBI" id="CHEBI:78530"/>
        <dbReference type="ChEBI" id="CHEBI:78844"/>
        <dbReference type="ChEBI" id="CHEBI:195366"/>
        <dbReference type="EC" id="2.1.2.9"/>
    </reaction>
</comment>
<dbReference type="Pfam" id="PF02911">
    <property type="entry name" value="Formyl_trans_C"/>
    <property type="match status" value="1"/>
</dbReference>
<feature type="binding site" evidence="5">
    <location>
        <begin position="115"/>
        <end position="118"/>
    </location>
    <ligand>
        <name>(6S)-5,6,7,8-tetrahydrofolate</name>
        <dbReference type="ChEBI" id="CHEBI:57453"/>
    </ligand>
</feature>
<evidence type="ECO:0000256" key="4">
    <source>
        <dbReference type="ARBA" id="ARBA00022917"/>
    </source>
</evidence>
<protein>
    <recommendedName>
        <fullName evidence="2 5">Methionyl-tRNA formyltransferase</fullName>
        <ecNumber evidence="2 5">2.1.2.9</ecNumber>
    </recommendedName>
</protein>
<comment type="function">
    <text evidence="5">Attaches a formyl group to the free amino group of methionyl-tRNA(fMet). The formyl group appears to play a dual role in the initiator identity of N-formylmethionyl-tRNA by promoting its recognition by IF2 and preventing the misappropriation of this tRNA by the elongation apparatus.</text>
</comment>
<comment type="similarity">
    <text evidence="1 5">Belongs to the Fmt family.</text>
</comment>
<dbReference type="SUPFAM" id="SSF53328">
    <property type="entry name" value="Formyltransferase"/>
    <property type="match status" value="1"/>
</dbReference>
<gene>
    <name evidence="5 8" type="primary">fmt</name>
    <name evidence="8" type="ORF">nbrc107697_19500</name>
</gene>
<dbReference type="GO" id="GO:0005829">
    <property type="term" value="C:cytosol"/>
    <property type="evidence" value="ECO:0007669"/>
    <property type="project" value="TreeGrafter"/>
</dbReference>
<dbReference type="GO" id="GO:0004479">
    <property type="term" value="F:methionyl-tRNA formyltransferase activity"/>
    <property type="evidence" value="ECO:0007669"/>
    <property type="project" value="UniProtKB-UniRule"/>
</dbReference>
<dbReference type="NCBIfam" id="TIGR00460">
    <property type="entry name" value="fmt"/>
    <property type="match status" value="1"/>
</dbReference>
<dbReference type="EMBL" id="BJOU01000001">
    <property type="protein sequence ID" value="GED97911.1"/>
    <property type="molecule type" value="Genomic_DNA"/>
</dbReference>
<evidence type="ECO:0000256" key="1">
    <source>
        <dbReference type="ARBA" id="ARBA00010699"/>
    </source>
</evidence>
<dbReference type="InterPro" id="IPR041711">
    <property type="entry name" value="Met-tRNA-FMT_N"/>
</dbReference>
<dbReference type="EC" id="2.1.2.9" evidence="2 5"/>
<dbReference type="InterPro" id="IPR005793">
    <property type="entry name" value="Formyl_trans_C"/>
</dbReference>
<sequence>MRVLFAGTPAAAVPSLSALHESPDHEVVGVLSRPDAVSGRGRKVSRSEVARRADELGIEVFTPERLVEGGQVVAEVQEQLARWAPDCAAVVAYGALIPPALLVLPAHGWINLHFSLLPAWRGAGPVQAAIAAGDTVTGASTFQLEAGLDTGPVYGTLTTDIGPTDTSGELLGRLADSGARLLVATLDGIEAGELAPVAQPEHDVSYAPKITVDDARIVWDRPAHIVDRLIRAHTPDPGAWALLEAGGAQTRLRVGPLRRNVAGEPAAPASLRPGEVVAAKKAVYVGTADEVVALTWVIPPGKKQMPAADWARGARLDAETVLR</sequence>
<dbReference type="InterPro" id="IPR044135">
    <property type="entry name" value="Met-tRNA-FMT_C"/>
</dbReference>
<organism evidence="8 9">
    <name type="scientific">Gordonia crocea</name>
    <dbReference type="NCBI Taxonomy" id="589162"/>
    <lineage>
        <taxon>Bacteria</taxon>
        <taxon>Bacillati</taxon>
        <taxon>Actinomycetota</taxon>
        <taxon>Actinomycetes</taxon>
        <taxon>Mycobacteriales</taxon>
        <taxon>Gordoniaceae</taxon>
        <taxon>Gordonia</taxon>
    </lineage>
</organism>
<keyword evidence="9" id="KW-1185">Reference proteome</keyword>
<dbReference type="InterPro" id="IPR011034">
    <property type="entry name" value="Formyl_transferase-like_C_sf"/>
</dbReference>
<evidence type="ECO:0000259" key="6">
    <source>
        <dbReference type="Pfam" id="PF00551"/>
    </source>
</evidence>
<dbReference type="Proteomes" id="UP000444980">
    <property type="component" value="Unassembled WGS sequence"/>
</dbReference>
<proteinExistence type="inferred from homology"/>
<evidence type="ECO:0000256" key="2">
    <source>
        <dbReference type="ARBA" id="ARBA00012261"/>
    </source>
</evidence>
<dbReference type="InterPro" id="IPR002376">
    <property type="entry name" value="Formyl_transf_N"/>
</dbReference>